<dbReference type="EMBL" id="QFQS01000003">
    <property type="protein sequence ID" value="PZQ96884.1"/>
    <property type="molecule type" value="Genomic_DNA"/>
</dbReference>
<protein>
    <submittedName>
        <fullName evidence="2">DUF4177 domain-containing protein</fullName>
    </submittedName>
</protein>
<sequence>MPFYEYKVIPAPRRGEKTRAAKTTAERFAHAMSMVMNELGREGWEYLRADTLPCEERVGLTGKTTAFQNVLVFRRAVETAEDIIVPPASVSLTIDAPEGPAPRLSALAPEPAAVPALGPARPDGMAAE</sequence>
<feature type="compositionally biased region" description="Low complexity" evidence="1">
    <location>
        <begin position="104"/>
        <end position="120"/>
    </location>
</feature>
<feature type="region of interest" description="Disordered" evidence="1">
    <location>
        <begin position="98"/>
        <end position="128"/>
    </location>
</feature>
<evidence type="ECO:0000313" key="3">
    <source>
        <dbReference type="Proteomes" id="UP000248975"/>
    </source>
</evidence>
<gene>
    <name evidence="2" type="ORF">DI533_15080</name>
</gene>
<organism evidence="2 3">
    <name type="scientific">Cereibacter sphaeroides</name>
    <name type="common">Rhodobacter sphaeroides</name>
    <dbReference type="NCBI Taxonomy" id="1063"/>
    <lineage>
        <taxon>Bacteria</taxon>
        <taxon>Pseudomonadati</taxon>
        <taxon>Pseudomonadota</taxon>
        <taxon>Alphaproteobacteria</taxon>
        <taxon>Rhodobacterales</taxon>
        <taxon>Paracoccaceae</taxon>
        <taxon>Cereibacter</taxon>
    </lineage>
</organism>
<comment type="caution">
    <text evidence="2">The sequence shown here is derived from an EMBL/GenBank/DDBJ whole genome shotgun (WGS) entry which is preliminary data.</text>
</comment>
<proteinExistence type="predicted"/>
<reference evidence="2 3" key="1">
    <citation type="submission" date="2017-08" db="EMBL/GenBank/DDBJ databases">
        <title>Infants hospitalized years apart are colonized by the same room-sourced microbial strains.</title>
        <authorList>
            <person name="Brooks B."/>
            <person name="Olm M.R."/>
            <person name="Firek B.A."/>
            <person name="Baker R."/>
            <person name="Thomas B.C."/>
            <person name="Morowitz M.J."/>
            <person name="Banfield J.F."/>
        </authorList>
    </citation>
    <scope>NUCLEOTIDE SEQUENCE [LARGE SCALE GENOMIC DNA]</scope>
    <source>
        <strain evidence="2">S2_003_000_R2_11</strain>
    </source>
</reference>
<name>A0A2W5SA06_CERSP</name>
<accession>A0A2W5SA06</accession>
<evidence type="ECO:0000313" key="2">
    <source>
        <dbReference type="EMBL" id="PZQ96884.1"/>
    </source>
</evidence>
<evidence type="ECO:0000256" key="1">
    <source>
        <dbReference type="SAM" id="MobiDB-lite"/>
    </source>
</evidence>
<dbReference type="Proteomes" id="UP000248975">
    <property type="component" value="Unassembled WGS sequence"/>
</dbReference>
<dbReference type="AlphaFoldDB" id="A0A2W5SA06"/>